<feature type="domain" description="SF4 helicase" evidence="1">
    <location>
        <begin position="23"/>
        <end position="138"/>
    </location>
</feature>
<dbReference type="SUPFAM" id="SSF52540">
    <property type="entry name" value="P-loop containing nucleoside triphosphate hydrolases"/>
    <property type="match status" value="1"/>
</dbReference>
<dbReference type="InterPro" id="IPR027417">
    <property type="entry name" value="P-loop_NTPase"/>
</dbReference>
<keyword evidence="3" id="KW-1185">Reference proteome</keyword>
<evidence type="ECO:0000313" key="3">
    <source>
        <dbReference type="Proteomes" id="UP001596524"/>
    </source>
</evidence>
<gene>
    <name evidence="2" type="ORF">ACFQO6_13615</name>
</gene>
<dbReference type="EMBL" id="JBHTCH010000014">
    <property type="protein sequence ID" value="MFC7361311.1"/>
    <property type="molecule type" value="Genomic_DNA"/>
</dbReference>
<evidence type="ECO:0000313" key="2">
    <source>
        <dbReference type="EMBL" id="MFC7361311.1"/>
    </source>
</evidence>
<dbReference type="Gene3D" id="3.40.50.300">
    <property type="entry name" value="P-loop containing nucleotide triphosphate hydrolases"/>
    <property type="match status" value="1"/>
</dbReference>
<dbReference type="PANTHER" id="PTHR30153">
    <property type="entry name" value="REPLICATIVE DNA HELICASE DNAB"/>
    <property type="match status" value="1"/>
</dbReference>
<proteinExistence type="predicted"/>
<dbReference type="Proteomes" id="UP001596524">
    <property type="component" value="Unassembled WGS sequence"/>
</dbReference>
<dbReference type="PANTHER" id="PTHR30153:SF2">
    <property type="entry name" value="REPLICATIVE DNA HELICASE"/>
    <property type="match status" value="1"/>
</dbReference>
<dbReference type="Pfam" id="PF03796">
    <property type="entry name" value="DnaB_C"/>
    <property type="match status" value="1"/>
</dbReference>
<evidence type="ECO:0000259" key="1">
    <source>
        <dbReference type="Pfam" id="PF03796"/>
    </source>
</evidence>
<name>A0ABW2N8T5_9ACTN</name>
<reference evidence="3" key="1">
    <citation type="journal article" date="2019" name="Int. J. Syst. Evol. Microbiol.">
        <title>The Global Catalogue of Microorganisms (GCM) 10K type strain sequencing project: providing services to taxonomists for standard genome sequencing and annotation.</title>
        <authorList>
            <consortium name="The Broad Institute Genomics Platform"/>
            <consortium name="The Broad Institute Genome Sequencing Center for Infectious Disease"/>
            <person name="Wu L."/>
            <person name="Ma J."/>
        </authorList>
    </citation>
    <scope>NUCLEOTIDE SEQUENCE [LARGE SCALE GENOMIC DNA]</scope>
    <source>
        <strain evidence="3">FCH27</strain>
    </source>
</reference>
<dbReference type="RefSeq" id="WP_255888182.1">
    <property type="nucleotide sequence ID" value="NZ_JAFMZM010000001.1"/>
</dbReference>
<accession>A0ABW2N8T5</accession>
<protein>
    <submittedName>
        <fullName evidence="2">DnaB-like helicase C-terminal domain-containing protein</fullName>
    </submittedName>
</protein>
<organism evidence="2 3">
    <name type="scientific">Nocardioides astragali</name>
    <dbReference type="NCBI Taxonomy" id="1776736"/>
    <lineage>
        <taxon>Bacteria</taxon>
        <taxon>Bacillati</taxon>
        <taxon>Actinomycetota</taxon>
        <taxon>Actinomycetes</taxon>
        <taxon>Propionibacteriales</taxon>
        <taxon>Nocardioidaceae</taxon>
        <taxon>Nocardioides</taxon>
    </lineage>
</organism>
<dbReference type="InterPro" id="IPR007694">
    <property type="entry name" value="DNA_helicase_DnaB-like_C"/>
</dbReference>
<sequence length="251" mass="27229">MVSVVEAMQLLEVARAERPEQRTTGLPALDESTGGFDLGQCWIVVGTPGQGRSALAAQWAWLLASQHGFTTQLVSTKEPVARVATRLAASVAKVPMSHFGHRGLSGRDPEKLRRVGPRLESAPLSIVGPGELSIADVDMDELPSSQVLVVDDSHHSGGMCPQRTAALAARGHLVVLTLPRYRVVSNAGIEPTWADVADFILDIDRPDLLDRTSLRPGEADLHLLRNRWGPTQSHLVGFQGHYSRFVDMARV</sequence>
<comment type="caution">
    <text evidence="2">The sequence shown here is derived from an EMBL/GenBank/DDBJ whole genome shotgun (WGS) entry which is preliminary data.</text>
</comment>